<reference evidence="1" key="1">
    <citation type="submission" date="2022-11" db="EMBL/GenBank/DDBJ databases">
        <title>Biodiversity and phylogenetic relationships of bacteria.</title>
        <authorList>
            <person name="Machado R.A.R."/>
            <person name="Bhat A."/>
            <person name="Loulou A."/>
            <person name="Kallel S."/>
        </authorList>
    </citation>
    <scope>NUCLEOTIDE SEQUENCE</scope>
    <source>
        <strain evidence="1">K-TC2</strain>
    </source>
</reference>
<evidence type="ECO:0000313" key="1">
    <source>
        <dbReference type="EMBL" id="MCX5571273.1"/>
    </source>
</evidence>
<dbReference type="AlphaFoldDB" id="A0A9X3E826"/>
<sequence>MALFDDAPVEKPVPHRIGEDLGRLSIDELTDRIALLEAEIGRLREAITAKTASRAAASSFFKS</sequence>
<accession>A0A9X3E826</accession>
<dbReference type="Pfam" id="PF06698">
    <property type="entry name" value="DUF1192"/>
    <property type="match status" value="1"/>
</dbReference>
<dbReference type="Proteomes" id="UP001144805">
    <property type="component" value="Unassembled WGS sequence"/>
</dbReference>
<dbReference type="RefSeq" id="WP_266340228.1">
    <property type="nucleotide sequence ID" value="NZ_JAPKNK010000009.1"/>
</dbReference>
<dbReference type="EMBL" id="JAPKNK010000009">
    <property type="protein sequence ID" value="MCX5571273.1"/>
    <property type="molecule type" value="Genomic_DNA"/>
</dbReference>
<comment type="caution">
    <text evidence="1">The sequence shown here is derived from an EMBL/GenBank/DDBJ whole genome shotgun (WGS) entry which is preliminary data.</text>
</comment>
<keyword evidence="2" id="KW-1185">Reference proteome</keyword>
<organism evidence="1 2">
    <name type="scientific">Kaistia nematophila</name>
    <dbReference type="NCBI Taxonomy" id="2994654"/>
    <lineage>
        <taxon>Bacteria</taxon>
        <taxon>Pseudomonadati</taxon>
        <taxon>Pseudomonadota</taxon>
        <taxon>Alphaproteobacteria</taxon>
        <taxon>Hyphomicrobiales</taxon>
        <taxon>Kaistiaceae</taxon>
        <taxon>Kaistia</taxon>
    </lineage>
</organism>
<gene>
    <name evidence="1" type="ORF">OSH07_18875</name>
</gene>
<protein>
    <submittedName>
        <fullName evidence="1">DUF1192 domain-containing protein</fullName>
    </submittedName>
</protein>
<dbReference type="InterPro" id="IPR009579">
    <property type="entry name" value="DUF1192"/>
</dbReference>
<evidence type="ECO:0000313" key="2">
    <source>
        <dbReference type="Proteomes" id="UP001144805"/>
    </source>
</evidence>
<name>A0A9X3E826_9HYPH</name>
<proteinExistence type="predicted"/>